<comment type="caution">
    <text evidence="2">The sequence shown here is derived from an EMBL/GenBank/DDBJ whole genome shotgun (WGS) entry which is preliminary data.</text>
</comment>
<dbReference type="InParanoid" id="A0A5J5ESW5"/>
<protein>
    <submittedName>
        <fullName evidence="2">NmrA-like family protein</fullName>
    </submittedName>
</protein>
<sequence>MSGNKIAIFPASGGLGGSTYTHLIELVDPKDVILICRSPDKINPKLKEAGVTARAADYDKPETLKHAFDGVSYLMLISYPSPAHLHRSKAHKLAIDAARRCGVSHITYSSLAFGGNCEPNSAAFVMQAHLDTERYLASIAAEDKSFTYTAIREGIYSESYPFFSISNPVKEIKIPHDGSGPGIAWAKQSELGEATANLVAQHAKAPAEFEHLNKTVPLSGPRVWSLAESVEAIAKEIGKPVVIRQVSVEEYTELPQVQNAMQYVSGNLARDWATAWEAIRAGETAVASPLLASVLSK</sequence>
<evidence type="ECO:0000313" key="3">
    <source>
        <dbReference type="Proteomes" id="UP000326924"/>
    </source>
</evidence>
<dbReference type="SUPFAM" id="SSF51735">
    <property type="entry name" value="NAD(P)-binding Rossmann-fold domains"/>
    <property type="match status" value="1"/>
</dbReference>
<feature type="domain" description="NmrA-like" evidence="1">
    <location>
        <begin position="4"/>
        <end position="261"/>
    </location>
</feature>
<name>A0A5J5ESW5_9PEZI</name>
<accession>A0A5J5ESW5</accession>
<keyword evidence="3" id="KW-1185">Reference proteome</keyword>
<dbReference type="Gene3D" id="3.40.50.720">
    <property type="entry name" value="NAD(P)-binding Rossmann-like Domain"/>
    <property type="match status" value="1"/>
</dbReference>
<reference evidence="2 3" key="1">
    <citation type="submission" date="2019-09" db="EMBL/GenBank/DDBJ databases">
        <title>Draft genome of the ectomycorrhizal ascomycete Sphaerosporella brunnea.</title>
        <authorList>
            <consortium name="DOE Joint Genome Institute"/>
            <person name="Benucci G.M."/>
            <person name="Marozzi G."/>
            <person name="Antonielli L."/>
            <person name="Sanchez S."/>
            <person name="Marco P."/>
            <person name="Wang X."/>
            <person name="Falini L.B."/>
            <person name="Barry K."/>
            <person name="Haridas S."/>
            <person name="Lipzen A."/>
            <person name="Labutti K."/>
            <person name="Grigoriev I.V."/>
            <person name="Murat C."/>
            <person name="Martin F."/>
            <person name="Albertini E."/>
            <person name="Donnini D."/>
            <person name="Bonito G."/>
        </authorList>
    </citation>
    <scope>NUCLEOTIDE SEQUENCE [LARGE SCALE GENOMIC DNA]</scope>
    <source>
        <strain evidence="2 3">Sb_GMNB300</strain>
    </source>
</reference>
<gene>
    <name evidence="2" type="ORF">FN846DRAFT_72509</name>
</gene>
<dbReference type="AlphaFoldDB" id="A0A5J5ESW5"/>
<organism evidence="2 3">
    <name type="scientific">Sphaerosporella brunnea</name>
    <dbReference type="NCBI Taxonomy" id="1250544"/>
    <lineage>
        <taxon>Eukaryota</taxon>
        <taxon>Fungi</taxon>
        <taxon>Dikarya</taxon>
        <taxon>Ascomycota</taxon>
        <taxon>Pezizomycotina</taxon>
        <taxon>Pezizomycetes</taxon>
        <taxon>Pezizales</taxon>
        <taxon>Pyronemataceae</taxon>
        <taxon>Sphaerosporella</taxon>
    </lineage>
</organism>
<evidence type="ECO:0000313" key="2">
    <source>
        <dbReference type="EMBL" id="KAA8902943.1"/>
    </source>
</evidence>
<dbReference type="Pfam" id="PF05368">
    <property type="entry name" value="NmrA"/>
    <property type="match status" value="1"/>
</dbReference>
<dbReference type="InterPro" id="IPR036291">
    <property type="entry name" value="NAD(P)-bd_dom_sf"/>
</dbReference>
<dbReference type="InterPro" id="IPR008030">
    <property type="entry name" value="NmrA-like"/>
</dbReference>
<dbReference type="Proteomes" id="UP000326924">
    <property type="component" value="Unassembled WGS sequence"/>
</dbReference>
<dbReference type="PANTHER" id="PTHR47129">
    <property type="entry name" value="QUINONE OXIDOREDUCTASE 2"/>
    <property type="match status" value="1"/>
</dbReference>
<dbReference type="OrthoDB" id="419598at2759"/>
<evidence type="ECO:0000259" key="1">
    <source>
        <dbReference type="Pfam" id="PF05368"/>
    </source>
</evidence>
<dbReference type="EMBL" id="VXIS01000124">
    <property type="protein sequence ID" value="KAA8902943.1"/>
    <property type="molecule type" value="Genomic_DNA"/>
</dbReference>
<dbReference type="Gene3D" id="3.90.25.10">
    <property type="entry name" value="UDP-galactose 4-epimerase, domain 1"/>
    <property type="match status" value="1"/>
</dbReference>
<dbReference type="PANTHER" id="PTHR47129:SF1">
    <property type="entry name" value="NMRA-LIKE DOMAIN-CONTAINING PROTEIN"/>
    <property type="match status" value="1"/>
</dbReference>
<dbReference type="InterPro" id="IPR052718">
    <property type="entry name" value="NmrA-type_oxidoreductase"/>
</dbReference>
<proteinExistence type="predicted"/>